<comment type="caution">
    <text evidence="1">The sequence shown here is derived from an EMBL/GenBank/DDBJ whole genome shotgun (WGS) entry which is preliminary data.</text>
</comment>
<proteinExistence type="predicted"/>
<evidence type="ECO:0000313" key="2">
    <source>
        <dbReference type="Proteomes" id="UP000789525"/>
    </source>
</evidence>
<reference evidence="1" key="1">
    <citation type="submission" date="2021-06" db="EMBL/GenBank/DDBJ databases">
        <authorList>
            <person name="Kallberg Y."/>
            <person name="Tangrot J."/>
            <person name="Rosling A."/>
        </authorList>
    </citation>
    <scope>NUCLEOTIDE SEQUENCE</scope>
    <source>
        <strain evidence="1">CL356</strain>
    </source>
</reference>
<organism evidence="1 2">
    <name type="scientific">Acaulospora colombiana</name>
    <dbReference type="NCBI Taxonomy" id="27376"/>
    <lineage>
        <taxon>Eukaryota</taxon>
        <taxon>Fungi</taxon>
        <taxon>Fungi incertae sedis</taxon>
        <taxon>Mucoromycota</taxon>
        <taxon>Glomeromycotina</taxon>
        <taxon>Glomeromycetes</taxon>
        <taxon>Diversisporales</taxon>
        <taxon>Acaulosporaceae</taxon>
        <taxon>Acaulospora</taxon>
    </lineage>
</organism>
<keyword evidence="2" id="KW-1185">Reference proteome</keyword>
<gene>
    <name evidence="1" type="ORF">ACOLOM_LOCUS9323</name>
</gene>
<protein>
    <submittedName>
        <fullName evidence="1">11175_t:CDS:1</fullName>
    </submittedName>
</protein>
<accession>A0ACA9P2Q5</accession>
<dbReference type="EMBL" id="CAJVPT010026742">
    <property type="protein sequence ID" value="CAG8680683.1"/>
    <property type="molecule type" value="Genomic_DNA"/>
</dbReference>
<sequence length="294" mass="32893">DEQKPNGGSEDIYPLKPEKSLPVNSLNFCKFGSVCGVGEREEILVAIPSVTESSAIDIWNLSNQRLITSSIGLDQKRERGYCMALKFFRNLNSQDSLSTNYLILAAYENGSVVLWSVKIGKNDSPLGDDEEIVITNQLWSRKEHIESALGLDVSVDKKFAISTAGDNKIVKYIFDDENYRAEPLIKSTTIKHSGIADVKIRSDGKIFATAGWDTKIRIFSSNSLKPLAILSYHRESVYALAFSKVFEQEDEISKSKSKDKEADDGTVQEQLQQFTNHCLIGGGKDHRISLWEIY</sequence>
<feature type="non-terminal residue" evidence="1">
    <location>
        <position position="1"/>
    </location>
</feature>
<name>A0ACA9P2Q5_9GLOM</name>
<dbReference type="Proteomes" id="UP000789525">
    <property type="component" value="Unassembled WGS sequence"/>
</dbReference>
<evidence type="ECO:0000313" key="1">
    <source>
        <dbReference type="EMBL" id="CAG8680683.1"/>
    </source>
</evidence>